<dbReference type="Proteomes" id="UP000012429">
    <property type="component" value="Unassembled WGS sequence"/>
</dbReference>
<dbReference type="AlphaFoldDB" id="N6U9U6"/>
<comment type="subcellular location">
    <subcellularLocation>
        <location evidence="1">Cell envelope</location>
    </subcellularLocation>
</comment>
<evidence type="ECO:0000256" key="2">
    <source>
        <dbReference type="ARBA" id="ARBA00023054"/>
    </source>
</evidence>
<dbReference type="EMBL" id="AQHN01000009">
    <property type="protein sequence ID" value="ENN89334.1"/>
    <property type="molecule type" value="Genomic_DNA"/>
</dbReference>
<feature type="region of interest" description="Disordered" evidence="3">
    <location>
        <begin position="463"/>
        <end position="508"/>
    </location>
</feature>
<organism evidence="4 5">
    <name type="scientific">Rhizobium freirei PRF 81</name>
    <dbReference type="NCBI Taxonomy" id="363754"/>
    <lineage>
        <taxon>Bacteria</taxon>
        <taxon>Pseudomonadati</taxon>
        <taxon>Pseudomonadota</taxon>
        <taxon>Alphaproteobacteria</taxon>
        <taxon>Hyphomicrobiales</taxon>
        <taxon>Rhizobiaceae</taxon>
        <taxon>Rhizobium/Agrobacterium group</taxon>
        <taxon>Rhizobium</taxon>
    </lineage>
</organism>
<dbReference type="InterPro" id="IPR050465">
    <property type="entry name" value="UPF0194_transport"/>
</dbReference>
<gene>
    <name evidence="4" type="ORF">RHSP_01081</name>
</gene>
<protein>
    <submittedName>
        <fullName evidence="4">Uncharacterized protein</fullName>
    </submittedName>
</protein>
<accession>N6U9U6</accession>
<evidence type="ECO:0000256" key="1">
    <source>
        <dbReference type="ARBA" id="ARBA00004196"/>
    </source>
</evidence>
<evidence type="ECO:0000256" key="3">
    <source>
        <dbReference type="SAM" id="MobiDB-lite"/>
    </source>
</evidence>
<dbReference type="PANTHER" id="PTHR32347:SF23">
    <property type="entry name" value="BLL5650 PROTEIN"/>
    <property type="match status" value="1"/>
</dbReference>
<name>N6U9U6_9HYPH</name>
<evidence type="ECO:0000313" key="4">
    <source>
        <dbReference type="EMBL" id="ENN89334.1"/>
    </source>
</evidence>
<keyword evidence="5" id="KW-1185">Reference proteome</keyword>
<dbReference type="STRING" id="363754.RHSP_01081"/>
<sequence length="508" mass="55852">MVTIFLWEDNFRTTQEYIAMIFRKNSESDTARGSVKLASYTVFGVLATVLSSSVLPPLFTSSTARALINAPLLPLTTPINGVVRISDQMGRASVENDKVDNSTLIGLKVQLAALDNELRQKNSIIDDYAIRIRDLHNDLSSQQSALLSRTDADLKAAQTALEMVTYSARIAKSDATRKLRLMVKGAAAGNADEVADSIHLEDSKLEAAKLSVEKLSNEMNFARDGIYIGSDLQSLQNLQQEIRSRSADLLQIKMQMTTMQSRRSELETLVAKESARIDRLMHADLAIPPGTRLYKPIAATGRQVVAGDTLAEALDCHDAFVVAIFSERQAQALAVGSKVKVTADQWPEAVDGMVERLIPRTTDRVDLDYAVPFPPTERRELYAYIRLAPEGQTNLSANAICSVGTWVNVTMPQEWFEKTRGYALEASSKLAQFAMASADYLPEAKQAALEWFARSRDNVLTGFGYDTQTRQPPRDVANSLGKRQRRPEPKPTEGLAVASGGPRARSGV</sequence>
<dbReference type="GO" id="GO:0030313">
    <property type="term" value="C:cell envelope"/>
    <property type="evidence" value="ECO:0007669"/>
    <property type="project" value="UniProtKB-SubCell"/>
</dbReference>
<dbReference type="PANTHER" id="PTHR32347">
    <property type="entry name" value="EFFLUX SYSTEM COMPONENT YKNX-RELATED"/>
    <property type="match status" value="1"/>
</dbReference>
<dbReference type="PATRIC" id="fig|363754.4.peg.593"/>
<evidence type="ECO:0000313" key="5">
    <source>
        <dbReference type="Proteomes" id="UP000012429"/>
    </source>
</evidence>
<reference evidence="4 5" key="1">
    <citation type="journal article" date="2012" name="BMC Genomics">
        <title>Genomic basis of broad host range and environmental adaptability of Rhizobium tropici CIAT 899 and Rhizobium sp. PRF 81 which are used in inoculants for common bean (Phaseolus vulgaris L.).</title>
        <authorList>
            <person name="Ormeno-Orrillo E."/>
            <person name="Menna P."/>
            <person name="Almeida L.G."/>
            <person name="Ollero F.J."/>
            <person name="Nicolas M.F."/>
            <person name="Pains Rodrigues E."/>
            <person name="Shigueyoshi Nakatani A."/>
            <person name="Silva Batista J.S."/>
            <person name="Oliveira Chueire L.M."/>
            <person name="Souza R.C."/>
            <person name="Ribeiro Vasconcelos A.T."/>
            <person name="Megias M."/>
            <person name="Hungria M."/>
            <person name="Martinez-Romero E."/>
        </authorList>
    </citation>
    <scope>NUCLEOTIDE SEQUENCE [LARGE SCALE GENOMIC DNA]</scope>
    <source>
        <strain evidence="4 5">PRF 81</strain>
    </source>
</reference>
<comment type="caution">
    <text evidence="4">The sequence shown here is derived from an EMBL/GenBank/DDBJ whole genome shotgun (WGS) entry which is preliminary data.</text>
</comment>
<proteinExistence type="predicted"/>
<keyword evidence="2" id="KW-0175">Coiled coil</keyword>